<dbReference type="PATRIC" id="fig|1408189.4.peg.2049"/>
<reference evidence="10 11" key="1">
    <citation type="submission" date="2013-10" db="EMBL/GenBank/DDBJ databases">
        <title>Complete genome sequence of Corynebacterium lactis DSM 45799(T), isolated from raw cow milk.</title>
        <authorList>
            <person name="Ruckert C."/>
            <person name="Albersmeier A."/>
            <person name="Lipski A."/>
            <person name="Kalinowski J."/>
        </authorList>
    </citation>
    <scope>NUCLEOTIDE SEQUENCE [LARGE SCALE GENOMIC DNA]</scope>
    <source>
        <strain evidence="10 11">RW2-5</strain>
    </source>
</reference>
<evidence type="ECO:0000313" key="11">
    <source>
        <dbReference type="Proteomes" id="UP000058446"/>
    </source>
</evidence>
<dbReference type="GO" id="GO:0045454">
    <property type="term" value="P:cell redox homeostasis"/>
    <property type="evidence" value="ECO:0007669"/>
    <property type="project" value="InterPro"/>
</dbReference>
<dbReference type="InterPro" id="IPR003439">
    <property type="entry name" value="ABC_transporter-like_ATP-bd"/>
</dbReference>
<feature type="domain" description="ABC transmembrane type-1" evidence="9">
    <location>
        <begin position="33"/>
        <end position="310"/>
    </location>
</feature>
<keyword evidence="11" id="KW-1185">Reference proteome</keyword>
<dbReference type="SUPFAM" id="SSF52540">
    <property type="entry name" value="P-loop containing nucleoside triphosphate hydrolases"/>
    <property type="match status" value="1"/>
</dbReference>
<dbReference type="Pfam" id="PF00005">
    <property type="entry name" value="ABC_tran"/>
    <property type="match status" value="1"/>
</dbReference>
<feature type="transmembrane region" description="Helical" evidence="7">
    <location>
        <begin position="286"/>
        <end position="305"/>
    </location>
</feature>
<dbReference type="Proteomes" id="UP000058446">
    <property type="component" value="Chromosome"/>
</dbReference>
<sequence length="547" mass="56826">MNGLRRPAGTGPDAGVLRSLRGLIGLRELLWPVFAGTVTLLSALSLTVVSAWLITRSWQMPPLMEITVAVTSVRALGISRSVFRYIDRLAAHHVALTAAERSRLALWRNLSGKPQVAGCGRGELAGLLGTDVDTLANVVVRFVIPTLIAATTSILAVCFAAVLSVPSAAVLAVGLAVAGMAAPYLIYRTTVAGVDPRARALTDTASAIESVLVDSAGLRIRGQLDEAIAAATRSTTAVARIDRHTGNAAGRASALATAASTLCAVATVGIAAYLMGTAHSPEWLTVLVLIPLAAFESVAALPAGAQTLARSRLSLITLADAPSTGAVGPSGATIPADLPLELAAPLLRVHDLETAHGNLGPWNFELPFGEYKEITAPSGSGKTTLLKTLAGAISPLSGRVEIVADSRPLPPVPEVVRFVAEDEHIFATTVRDNIAVGNPKATAGEIAEVTTALGLAEWVSRLPDGLDTVLADGADSLSGGQRRRLILARALVSTAPILLLDEPTEHIDEASEAILQLLRDGCAHGTLPGARGRRSVVVVRHPRQVRQ</sequence>
<dbReference type="InterPro" id="IPR011527">
    <property type="entry name" value="ABC1_TM_dom"/>
</dbReference>
<feature type="transmembrane region" description="Helical" evidence="7">
    <location>
        <begin position="168"/>
        <end position="187"/>
    </location>
</feature>
<proteinExistence type="predicted"/>
<keyword evidence="2 7" id="KW-0812">Transmembrane</keyword>
<dbReference type="KEGG" id="clw:CLAC_10225"/>
<evidence type="ECO:0000256" key="2">
    <source>
        <dbReference type="ARBA" id="ARBA00022692"/>
    </source>
</evidence>
<dbReference type="PROSITE" id="PS00211">
    <property type="entry name" value="ABC_TRANSPORTER_1"/>
    <property type="match status" value="1"/>
</dbReference>
<dbReference type="PANTHER" id="PTHR24221">
    <property type="entry name" value="ATP-BINDING CASSETTE SUB-FAMILY B"/>
    <property type="match status" value="1"/>
</dbReference>
<dbReference type="InterPro" id="IPR014223">
    <property type="entry name" value="ABC_CydC/D"/>
</dbReference>
<dbReference type="PROSITE" id="PS50893">
    <property type="entry name" value="ABC_TRANSPORTER_2"/>
    <property type="match status" value="1"/>
</dbReference>
<dbReference type="NCBIfam" id="TIGR02868">
    <property type="entry name" value="CydC"/>
    <property type="match status" value="1"/>
</dbReference>
<keyword evidence="5 7" id="KW-1133">Transmembrane helix</keyword>
<dbReference type="GO" id="GO:0005524">
    <property type="term" value="F:ATP binding"/>
    <property type="evidence" value="ECO:0007669"/>
    <property type="project" value="UniProtKB-KW"/>
</dbReference>
<evidence type="ECO:0000259" key="9">
    <source>
        <dbReference type="PROSITE" id="PS50929"/>
    </source>
</evidence>
<dbReference type="PROSITE" id="PS50929">
    <property type="entry name" value="ABC_TM1F"/>
    <property type="match status" value="1"/>
</dbReference>
<accession>A0A0K2H214</accession>
<evidence type="ECO:0000256" key="7">
    <source>
        <dbReference type="SAM" id="Phobius"/>
    </source>
</evidence>
<dbReference type="Gene3D" id="1.20.1560.10">
    <property type="entry name" value="ABC transporter type 1, transmembrane domain"/>
    <property type="match status" value="1"/>
</dbReference>
<dbReference type="GO" id="GO:0034775">
    <property type="term" value="P:glutathione transmembrane transport"/>
    <property type="evidence" value="ECO:0007669"/>
    <property type="project" value="InterPro"/>
</dbReference>
<feature type="domain" description="ABC transporter" evidence="8">
    <location>
        <begin position="344"/>
        <end position="547"/>
    </location>
</feature>
<dbReference type="GO" id="GO:0140359">
    <property type="term" value="F:ABC-type transporter activity"/>
    <property type="evidence" value="ECO:0007669"/>
    <property type="project" value="InterPro"/>
</dbReference>
<feature type="transmembrane region" description="Helical" evidence="7">
    <location>
        <begin position="252"/>
        <end position="274"/>
    </location>
</feature>
<evidence type="ECO:0000256" key="6">
    <source>
        <dbReference type="ARBA" id="ARBA00023136"/>
    </source>
</evidence>
<dbReference type="PANTHER" id="PTHR24221:SF653">
    <property type="entry name" value="TRANSPORT ATP-BINDING PROTEIN CYDC"/>
    <property type="match status" value="1"/>
</dbReference>
<dbReference type="AlphaFoldDB" id="A0A0K2H214"/>
<evidence type="ECO:0000256" key="1">
    <source>
        <dbReference type="ARBA" id="ARBA00004651"/>
    </source>
</evidence>
<dbReference type="InterPro" id="IPR036640">
    <property type="entry name" value="ABC1_TM_sf"/>
</dbReference>
<protein>
    <submittedName>
        <fullName evidence="10">ABC transporter permease</fullName>
    </submittedName>
</protein>
<evidence type="ECO:0000259" key="8">
    <source>
        <dbReference type="PROSITE" id="PS50893"/>
    </source>
</evidence>
<keyword evidence="6 7" id="KW-0472">Membrane</keyword>
<organism evidence="10 11">
    <name type="scientific">Corynebacterium lactis RW2-5</name>
    <dbReference type="NCBI Taxonomy" id="1408189"/>
    <lineage>
        <taxon>Bacteria</taxon>
        <taxon>Bacillati</taxon>
        <taxon>Actinomycetota</taxon>
        <taxon>Actinomycetes</taxon>
        <taxon>Mycobacteriales</taxon>
        <taxon>Corynebacteriaceae</taxon>
        <taxon>Corynebacterium</taxon>
    </lineage>
</organism>
<dbReference type="RefSeq" id="WP_053412789.1">
    <property type="nucleotide sequence ID" value="NZ_CP006841.1"/>
</dbReference>
<dbReference type="InterPro" id="IPR003593">
    <property type="entry name" value="AAA+_ATPase"/>
</dbReference>
<evidence type="ECO:0000256" key="5">
    <source>
        <dbReference type="ARBA" id="ARBA00022989"/>
    </source>
</evidence>
<dbReference type="SMART" id="SM00382">
    <property type="entry name" value="AAA"/>
    <property type="match status" value="1"/>
</dbReference>
<dbReference type="GO" id="GO:0034040">
    <property type="term" value="F:ATPase-coupled lipid transmembrane transporter activity"/>
    <property type="evidence" value="ECO:0007669"/>
    <property type="project" value="TreeGrafter"/>
</dbReference>
<dbReference type="InterPro" id="IPR027417">
    <property type="entry name" value="P-loop_NTPase"/>
</dbReference>
<dbReference type="GO" id="GO:0016887">
    <property type="term" value="F:ATP hydrolysis activity"/>
    <property type="evidence" value="ECO:0007669"/>
    <property type="project" value="InterPro"/>
</dbReference>
<dbReference type="GO" id="GO:0005886">
    <property type="term" value="C:plasma membrane"/>
    <property type="evidence" value="ECO:0007669"/>
    <property type="project" value="UniProtKB-SubCell"/>
</dbReference>
<keyword evidence="3" id="KW-0547">Nucleotide-binding</keyword>
<evidence type="ECO:0000313" key="10">
    <source>
        <dbReference type="EMBL" id="ALA67983.1"/>
    </source>
</evidence>
<dbReference type="Gene3D" id="3.40.50.300">
    <property type="entry name" value="P-loop containing nucleotide triphosphate hydrolases"/>
    <property type="match status" value="1"/>
</dbReference>
<name>A0A0K2H214_9CORY</name>
<evidence type="ECO:0000256" key="3">
    <source>
        <dbReference type="ARBA" id="ARBA00022741"/>
    </source>
</evidence>
<dbReference type="InterPro" id="IPR017871">
    <property type="entry name" value="ABC_transporter-like_CS"/>
</dbReference>
<dbReference type="InterPro" id="IPR039421">
    <property type="entry name" value="Type_1_exporter"/>
</dbReference>
<keyword evidence="4" id="KW-0067">ATP-binding</keyword>
<dbReference type="SUPFAM" id="SSF90123">
    <property type="entry name" value="ABC transporter transmembrane region"/>
    <property type="match status" value="1"/>
</dbReference>
<evidence type="ECO:0000256" key="4">
    <source>
        <dbReference type="ARBA" id="ARBA00022840"/>
    </source>
</evidence>
<feature type="transmembrane region" description="Helical" evidence="7">
    <location>
        <begin position="29"/>
        <end position="54"/>
    </location>
</feature>
<dbReference type="EMBL" id="CP006841">
    <property type="protein sequence ID" value="ALA67983.1"/>
    <property type="molecule type" value="Genomic_DNA"/>
</dbReference>
<comment type="subcellular location">
    <subcellularLocation>
        <location evidence="1">Cell membrane</location>
        <topology evidence="1">Multi-pass membrane protein</topology>
    </subcellularLocation>
</comment>
<feature type="transmembrane region" description="Helical" evidence="7">
    <location>
        <begin position="142"/>
        <end position="162"/>
    </location>
</feature>
<gene>
    <name evidence="10" type="ORF">CLAC_10225</name>
</gene>
<dbReference type="STRING" id="1408189.CLAC_10225"/>